<evidence type="ECO:0000256" key="2">
    <source>
        <dbReference type="ARBA" id="ARBA00004127"/>
    </source>
</evidence>
<feature type="transmembrane region" description="Helical" evidence="17">
    <location>
        <begin position="126"/>
        <end position="146"/>
    </location>
</feature>
<evidence type="ECO:0000256" key="11">
    <source>
        <dbReference type="ARBA" id="ARBA00048701"/>
    </source>
</evidence>
<comment type="catalytic activity">
    <reaction evidence="10">
        <text>12-octadecanoyloxy-octadecanoate + H2O = 12-hydroxyoctadecanoate + octadecanoate + H(+)</text>
        <dbReference type="Rhea" id="RHEA:52080"/>
        <dbReference type="ChEBI" id="CHEBI:15377"/>
        <dbReference type="ChEBI" id="CHEBI:15378"/>
        <dbReference type="ChEBI" id="CHEBI:25629"/>
        <dbReference type="ChEBI" id="CHEBI:84201"/>
        <dbReference type="ChEBI" id="CHEBI:136330"/>
    </reaction>
    <physiologicalReaction direction="left-to-right" evidence="10">
        <dbReference type="Rhea" id="RHEA:52081"/>
    </physiologicalReaction>
</comment>
<gene>
    <name evidence="19" type="primary">LOC117569074</name>
</gene>
<evidence type="ECO:0000256" key="14">
    <source>
        <dbReference type="ARBA" id="ARBA00049296"/>
    </source>
</evidence>
<evidence type="ECO:0000256" key="6">
    <source>
        <dbReference type="ARBA" id="ARBA00023136"/>
    </source>
</evidence>
<accession>A0A6P8WVL0</accession>
<sequence length="238" mass="27582">MKQLESSLAVRLLFHAVVSGQLGYAVYYDYNYAQLPWLAIVLRLVPPIGGKFNYLTFLTAALHTFYYLLALISDLYPVQGLRQLRDFLLATFVVPLALTVSVTFWLLLATNCEAIYPAFLNEMYPWWLTLTLHALIVCYAALEIHLEPHCYPQRWKGFSALAAGLVSYLVWMHLVYFWTGVWIYPFLGGLFEPFRWFFFGLIVSSAFVYYWLGERLNCMLWAQCEWRNKAISGPHCVG</sequence>
<organism evidence="18 19">
    <name type="scientific">Drosophila albomicans</name>
    <name type="common">Fruit fly</name>
    <dbReference type="NCBI Taxonomy" id="7291"/>
    <lineage>
        <taxon>Eukaryota</taxon>
        <taxon>Metazoa</taxon>
        <taxon>Ecdysozoa</taxon>
        <taxon>Arthropoda</taxon>
        <taxon>Hexapoda</taxon>
        <taxon>Insecta</taxon>
        <taxon>Pterygota</taxon>
        <taxon>Neoptera</taxon>
        <taxon>Endopterygota</taxon>
        <taxon>Diptera</taxon>
        <taxon>Brachycera</taxon>
        <taxon>Muscomorpha</taxon>
        <taxon>Ephydroidea</taxon>
        <taxon>Drosophilidae</taxon>
        <taxon>Drosophila</taxon>
    </lineage>
</organism>
<comment type="catalytic activity">
    <reaction evidence="12">
        <text>9-(9Z-octadecenoyloxy)-octadecanoate + H2O = 9-hydroxy-octadecanoate + (9Z)-octadecenoate + H(+)</text>
        <dbReference type="Rhea" id="RHEA:52048"/>
        <dbReference type="ChEBI" id="CHEBI:15377"/>
        <dbReference type="ChEBI" id="CHEBI:15378"/>
        <dbReference type="ChEBI" id="CHEBI:30823"/>
        <dbReference type="ChEBI" id="CHEBI:136282"/>
        <dbReference type="ChEBI" id="CHEBI:136286"/>
    </reaction>
    <physiologicalReaction direction="left-to-right" evidence="12">
        <dbReference type="Rhea" id="RHEA:52049"/>
    </physiologicalReaction>
</comment>
<dbReference type="GO" id="GO:0016020">
    <property type="term" value="C:membrane"/>
    <property type="evidence" value="ECO:0007669"/>
    <property type="project" value="InterPro"/>
</dbReference>
<evidence type="ECO:0000256" key="9">
    <source>
        <dbReference type="ARBA" id="ARBA00047863"/>
    </source>
</evidence>
<evidence type="ECO:0000256" key="7">
    <source>
        <dbReference type="ARBA" id="ARBA00047368"/>
    </source>
</evidence>
<dbReference type="InterPro" id="IPR006838">
    <property type="entry name" value="ADTRP_AIG1"/>
</dbReference>
<name>A0A6P8WVL0_DROAB</name>
<evidence type="ECO:0000256" key="3">
    <source>
        <dbReference type="ARBA" id="ARBA00009300"/>
    </source>
</evidence>
<evidence type="ECO:0000256" key="17">
    <source>
        <dbReference type="SAM" id="Phobius"/>
    </source>
</evidence>
<dbReference type="OrthoDB" id="1898221at2759"/>
<comment type="catalytic activity">
    <reaction evidence="13">
        <text>9-octadecanoyloxy-octadecanoate + H2O = 9-hydroxy-octadecanoate + octadecanoate + H(+)</text>
        <dbReference type="Rhea" id="RHEA:52096"/>
        <dbReference type="ChEBI" id="CHEBI:15377"/>
        <dbReference type="ChEBI" id="CHEBI:15378"/>
        <dbReference type="ChEBI" id="CHEBI:25629"/>
        <dbReference type="ChEBI" id="CHEBI:136286"/>
        <dbReference type="ChEBI" id="CHEBI:136373"/>
    </reaction>
    <physiologicalReaction direction="left-to-right" evidence="13">
        <dbReference type="Rhea" id="RHEA:52097"/>
    </physiologicalReaction>
</comment>
<protein>
    <submittedName>
        <fullName evidence="19">Androgen-induced gene 1 protein</fullName>
    </submittedName>
</protein>
<dbReference type="PANTHER" id="PTHR10989">
    <property type="entry name" value="ANDROGEN-INDUCED PROTEIN 1-RELATED"/>
    <property type="match status" value="1"/>
</dbReference>
<evidence type="ECO:0000256" key="10">
    <source>
        <dbReference type="ARBA" id="ARBA00048680"/>
    </source>
</evidence>
<keyword evidence="4 17" id="KW-0812">Transmembrane</keyword>
<dbReference type="Proteomes" id="UP000515160">
    <property type="component" value="Chromosome 3"/>
</dbReference>
<dbReference type="GeneID" id="117569074"/>
<reference evidence="19" key="1">
    <citation type="submission" date="2025-08" db="UniProtKB">
        <authorList>
            <consortium name="RefSeq"/>
        </authorList>
    </citation>
    <scope>IDENTIFICATION</scope>
    <source>
        <strain evidence="19">15112-1751.03</strain>
        <tissue evidence="19">Whole Adult</tissue>
    </source>
</reference>
<comment type="catalytic activity">
    <reaction evidence="11">
        <text>12-(9Z-octadecenoyloxy)-octadecanoate + H2O = 12-hydroxyoctadecanoate + (9Z)-octadecenoate + H(+)</text>
        <dbReference type="Rhea" id="RHEA:52060"/>
        <dbReference type="ChEBI" id="CHEBI:15377"/>
        <dbReference type="ChEBI" id="CHEBI:15378"/>
        <dbReference type="ChEBI" id="CHEBI:30823"/>
        <dbReference type="ChEBI" id="CHEBI:84201"/>
        <dbReference type="ChEBI" id="CHEBI:136302"/>
    </reaction>
    <physiologicalReaction direction="left-to-right" evidence="11">
        <dbReference type="Rhea" id="RHEA:52061"/>
    </physiologicalReaction>
</comment>
<feature type="transmembrane region" description="Helical" evidence="17">
    <location>
        <begin position="12"/>
        <end position="32"/>
    </location>
</feature>
<dbReference type="Pfam" id="PF04750">
    <property type="entry name" value="Far-17a_AIG1"/>
    <property type="match status" value="1"/>
</dbReference>
<dbReference type="GO" id="GO:0012505">
    <property type="term" value="C:endomembrane system"/>
    <property type="evidence" value="ECO:0007669"/>
    <property type="project" value="UniProtKB-SubCell"/>
</dbReference>
<evidence type="ECO:0000313" key="19">
    <source>
        <dbReference type="RefSeq" id="XP_034105979.1"/>
    </source>
</evidence>
<keyword evidence="18" id="KW-1185">Reference proteome</keyword>
<evidence type="ECO:0000256" key="4">
    <source>
        <dbReference type="ARBA" id="ARBA00022692"/>
    </source>
</evidence>
<comment type="catalytic activity">
    <reaction evidence="8">
        <text>13-octadecanoyloxy-octadecanoate + H2O = 13-hydroxy-octadecanoate + octadecanoate + H(+)</text>
        <dbReference type="Rhea" id="RHEA:52084"/>
        <dbReference type="ChEBI" id="CHEBI:15377"/>
        <dbReference type="ChEBI" id="CHEBI:15378"/>
        <dbReference type="ChEBI" id="CHEBI:25629"/>
        <dbReference type="ChEBI" id="CHEBI:136304"/>
        <dbReference type="ChEBI" id="CHEBI:136335"/>
    </reaction>
    <physiologicalReaction direction="left-to-right" evidence="8">
        <dbReference type="Rhea" id="RHEA:52085"/>
    </physiologicalReaction>
</comment>
<dbReference type="PANTHER" id="PTHR10989:SF16">
    <property type="entry name" value="AT02829P-RELATED"/>
    <property type="match status" value="1"/>
</dbReference>
<feature type="transmembrane region" description="Helical" evidence="17">
    <location>
        <begin position="87"/>
        <end position="106"/>
    </location>
</feature>
<comment type="similarity">
    <text evidence="3">Belongs to the AIG1 family.</text>
</comment>
<evidence type="ECO:0000256" key="1">
    <source>
        <dbReference type="ARBA" id="ARBA00000923"/>
    </source>
</evidence>
<evidence type="ECO:0000256" key="12">
    <source>
        <dbReference type="ARBA" id="ARBA00048800"/>
    </source>
</evidence>
<proteinExistence type="inferred from homology"/>
<keyword evidence="5 17" id="KW-1133">Transmembrane helix</keyword>
<comment type="catalytic activity">
    <reaction evidence="16">
        <text>12-(9Z-hexadecenoyloxy)-octadecanoate + H2O = 12-hydroxyoctadecanoate + (9Z)-hexadecenoate + H(+)</text>
        <dbReference type="Rhea" id="RHEA:52072"/>
        <dbReference type="ChEBI" id="CHEBI:15377"/>
        <dbReference type="ChEBI" id="CHEBI:15378"/>
        <dbReference type="ChEBI" id="CHEBI:32372"/>
        <dbReference type="ChEBI" id="CHEBI:84201"/>
        <dbReference type="ChEBI" id="CHEBI:136312"/>
    </reaction>
    <physiologicalReaction direction="left-to-right" evidence="16">
        <dbReference type="Rhea" id="RHEA:52073"/>
    </physiologicalReaction>
</comment>
<dbReference type="RefSeq" id="XP_034105979.1">
    <property type="nucleotide sequence ID" value="XM_034250088.2"/>
</dbReference>
<comment type="catalytic activity">
    <reaction evidence="7">
        <text>12-hexadecanoyloxy-octadecanoate + H2O = 12-hydroxyoctadecanoate + hexadecanoate + H(+)</text>
        <dbReference type="Rhea" id="RHEA:52056"/>
        <dbReference type="ChEBI" id="CHEBI:7896"/>
        <dbReference type="ChEBI" id="CHEBI:15377"/>
        <dbReference type="ChEBI" id="CHEBI:15378"/>
        <dbReference type="ChEBI" id="CHEBI:83677"/>
        <dbReference type="ChEBI" id="CHEBI:84201"/>
    </reaction>
    <physiologicalReaction direction="left-to-right" evidence="7">
        <dbReference type="Rhea" id="RHEA:52057"/>
    </physiologicalReaction>
</comment>
<evidence type="ECO:0000256" key="13">
    <source>
        <dbReference type="ARBA" id="ARBA00049221"/>
    </source>
</evidence>
<dbReference type="AlphaFoldDB" id="A0A6P8WVL0"/>
<comment type="catalytic activity">
    <reaction evidence="14">
        <text>13-(9Z-octadecenoyloxy)-octadecanoate + H2O = 13-hydroxy-octadecanoate + (9Z)-octadecenoate + H(+)</text>
        <dbReference type="Rhea" id="RHEA:52064"/>
        <dbReference type="ChEBI" id="CHEBI:15377"/>
        <dbReference type="ChEBI" id="CHEBI:15378"/>
        <dbReference type="ChEBI" id="CHEBI:30823"/>
        <dbReference type="ChEBI" id="CHEBI:136303"/>
        <dbReference type="ChEBI" id="CHEBI:136304"/>
    </reaction>
    <physiologicalReaction direction="left-to-right" evidence="14">
        <dbReference type="Rhea" id="RHEA:52065"/>
    </physiologicalReaction>
</comment>
<feature type="transmembrane region" description="Helical" evidence="17">
    <location>
        <begin position="158"/>
        <end position="184"/>
    </location>
</feature>
<comment type="catalytic activity">
    <reaction evidence="15">
        <text>13-(9Z-hexadecenoyloxy)-octadecanoate + H2O = 13-hydroxy-octadecanoate + (9Z)-hexadecenoate + H(+)</text>
        <dbReference type="Rhea" id="RHEA:52076"/>
        <dbReference type="ChEBI" id="CHEBI:15377"/>
        <dbReference type="ChEBI" id="CHEBI:15378"/>
        <dbReference type="ChEBI" id="CHEBI:32372"/>
        <dbReference type="ChEBI" id="CHEBI:136304"/>
        <dbReference type="ChEBI" id="CHEBI:136315"/>
    </reaction>
    <physiologicalReaction direction="left-to-right" evidence="15">
        <dbReference type="Rhea" id="RHEA:52077"/>
    </physiologicalReaction>
</comment>
<keyword evidence="6 17" id="KW-0472">Membrane</keyword>
<comment type="catalytic activity">
    <reaction evidence="1">
        <text>9-(9Z-hexadecenoyloxy)-octadecanoate + H2O = (9Z)-hexadecenoate + 9-hydroxy-octadecanoate + H(+)</text>
        <dbReference type="Rhea" id="RHEA:52068"/>
        <dbReference type="ChEBI" id="CHEBI:15377"/>
        <dbReference type="ChEBI" id="CHEBI:15378"/>
        <dbReference type="ChEBI" id="CHEBI:32372"/>
        <dbReference type="ChEBI" id="CHEBI:136286"/>
        <dbReference type="ChEBI" id="CHEBI:136309"/>
    </reaction>
    <physiologicalReaction direction="left-to-right" evidence="1">
        <dbReference type="Rhea" id="RHEA:52069"/>
    </physiologicalReaction>
</comment>
<evidence type="ECO:0000256" key="15">
    <source>
        <dbReference type="ARBA" id="ARBA00049322"/>
    </source>
</evidence>
<feature type="transmembrane region" description="Helical" evidence="17">
    <location>
        <begin position="52"/>
        <end position="75"/>
    </location>
</feature>
<feature type="transmembrane region" description="Helical" evidence="17">
    <location>
        <begin position="196"/>
        <end position="212"/>
    </location>
</feature>
<comment type="subcellular location">
    <subcellularLocation>
        <location evidence="2">Endomembrane system</location>
        <topology evidence="2">Multi-pass membrane protein</topology>
    </subcellularLocation>
</comment>
<comment type="catalytic activity">
    <reaction evidence="9">
        <text>9-hexadecanoyloxy-octadecanoate + H2O = 9-hydroxy-octadecanoate + hexadecanoate + H(+)</text>
        <dbReference type="Rhea" id="RHEA:52052"/>
        <dbReference type="ChEBI" id="CHEBI:7896"/>
        <dbReference type="ChEBI" id="CHEBI:15377"/>
        <dbReference type="ChEBI" id="CHEBI:15378"/>
        <dbReference type="ChEBI" id="CHEBI:83670"/>
        <dbReference type="ChEBI" id="CHEBI:136286"/>
    </reaction>
    <physiologicalReaction direction="left-to-right" evidence="9">
        <dbReference type="Rhea" id="RHEA:52053"/>
    </physiologicalReaction>
</comment>
<evidence type="ECO:0000256" key="16">
    <source>
        <dbReference type="ARBA" id="ARBA00049428"/>
    </source>
</evidence>
<evidence type="ECO:0000313" key="18">
    <source>
        <dbReference type="Proteomes" id="UP000515160"/>
    </source>
</evidence>
<evidence type="ECO:0000256" key="8">
    <source>
        <dbReference type="ARBA" id="ARBA00047427"/>
    </source>
</evidence>
<evidence type="ECO:0000256" key="5">
    <source>
        <dbReference type="ARBA" id="ARBA00022989"/>
    </source>
</evidence>